<keyword evidence="2" id="KW-0812">Transmembrane</keyword>
<proteinExistence type="predicted"/>
<protein>
    <submittedName>
        <fullName evidence="3">Uncharacterized protein</fullName>
    </submittedName>
</protein>
<feature type="transmembrane region" description="Helical" evidence="2">
    <location>
        <begin position="121"/>
        <end position="141"/>
    </location>
</feature>
<keyword evidence="2" id="KW-0472">Membrane</keyword>
<feature type="region of interest" description="Disordered" evidence="1">
    <location>
        <begin position="687"/>
        <end position="715"/>
    </location>
</feature>
<sequence length="715" mass="78623">MSDSSTRLYQPQRSGQGGPNSIVKNQGNSTVSESYAYTGSDGDIPPRRPKRQRTGSSLYRVASSVWSTTRKAVSRFRIPKVAAPWEHEFSEKLAATSLPSDTVRYFDYRQQRKRLFVNSSFQWLITALLCAGLAAVLYGFTTINIGVTSTTKHVFNALITGLSLCLGLSLASSLKGYAQMMRWRFLASGYRSLQDFELVMNCDSQTETLRLLWAGRTVGRWYPNKTQLVAFLSIAVNLALQVFTALLGLTYSIDLSSEFVRLTYGNVSIADLSYIGNSQTDSLYGTNINSNQAQFAQFSASNTWGITGQDYTSLYDTYDKDGSGYTQAVYTNKDQSAFWYRFIDQSPLAGALTTVTDRTINCTAGCQSYEVVSGGYGGFNTDDPDTMWDVTWVDDDGHNQTWYVNTVATGATTWMGNMTACGDRCTQIYALQTADNDTTDVPVPRFWSCKSYISQVTNVHEDGLPSTYELPDLQAQYLAGAIGWSGVVTYDQNGTLASNLQMLQYPADSMWSPPGNYTELMMARLVMRFTAGAIAAIDAGGPRLNATGYAPAPAQFLNVQWNFAGAILGGIPVAQFIILCVVVGFANKAIIKDTSHLSTARLLRPVVERLGDAGCLLTGDEIAEKLGNYRVIYGVRDPDGSVPPQGADDDGRIRHIDVLDESEGLGYRRGRMPQGMYDGLYREAAAAEKEGDEEEKVPLLSTSEVRQRTARRMSL</sequence>
<evidence type="ECO:0000256" key="2">
    <source>
        <dbReference type="SAM" id="Phobius"/>
    </source>
</evidence>
<comment type="caution">
    <text evidence="3">The sequence shown here is derived from an EMBL/GenBank/DDBJ whole genome shotgun (WGS) entry which is preliminary data.</text>
</comment>
<feature type="transmembrane region" description="Helical" evidence="2">
    <location>
        <begin position="228"/>
        <end position="251"/>
    </location>
</feature>
<evidence type="ECO:0000313" key="4">
    <source>
        <dbReference type="Proteomes" id="UP001345827"/>
    </source>
</evidence>
<feature type="compositionally biased region" description="Polar residues" evidence="1">
    <location>
        <begin position="1"/>
        <end position="14"/>
    </location>
</feature>
<feature type="region of interest" description="Disordered" evidence="1">
    <location>
        <begin position="1"/>
        <end position="56"/>
    </location>
</feature>
<organism evidence="3 4">
    <name type="scientific">Vermiconidia calcicola</name>
    <dbReference type="NCBI Taxonomy" id="1690605"/>
    <lineage>
        <taxon>Eukaryota</taxon>
        <taxon>Fungi</taxon>
        <taxon>Dikarya</taxon>
        <taxon>Ascomycota</taxon>
        <taxon>Pezizomycotina</taxon>
        <taxon>Dothideomycetes</taxon>
        <taxon>Dothideomycetidae</taxon>
        <taxon>Mycosphaerellales</taxon>
        <taxon>Extremaceae</taxon>
        <taxon>Vermiconidia</taxon>
    </lineage>
</organism>
<dbReference type="Proteomes" id="UP001345827">
    <property type="component" value="Unassembled WGS sequence"/>
</dbReference>
<accession>A0AAV9QAU7</accession>
<feature type="transmembrane region" description="Helical" evidence="2">
    <location>
        <begin position="153"/>
        <end position="174"/>
    </location>
</feature>
<evidence type="ECO:0000256" key="1">
    <source>
        <dbReference type="SAM" id="MobiDB-lite"/>
    </source>
</evidence>
<dbReference type="EMBL" id="JAXLQG010000006">
    <property type="protein sequence ID" value="KAK5539016.1"/>
    <property type="molecule type" value="Genomic_DNA"/>
</dbReference>
<reference evidence="3 4" key="1">
    <citation type="submission" date="2023-06" db="EMBL/GenBank/DDBJ databases">
        <title>Black Yeasts Isolated from many extreme environments.</title>
        <authorList>
            <person name="Coleine C."/>
            <person name="Stajich J.E."/>
            <person name="Selbmann L."/>
        </authorList>
    </citation>
    <scope>NUCLEOTIDE SEQUENCE [LARGE SCALE GENOMIC DNA]</scope>
    <source>
        <strain evidence="3 4">CCFEE 5887</strain>
    </source>
</reference>
<evidence type="ECO:0000313" key="3">
    <source>
        <dbReference type="EMBL" id="KAK5539016.1"/>
    </source>
</evidence>
<gene>
    <name evidence="3" type="ORF">LTR25_004560</name>
</gene>
<feature type="transmembrane region" description="Helical" evidence="2">
    <location>
        <begin position="561"/>
        <end position="586"/>
    </location>
</feature>
<feature type="compositionally biased region" description="Polar residues" evidence="1">
    <location>
        <begin position="22"/>
        <end position="37"/>
    </location>
</feature>
<keyword evidence="4" id="KW-1185">Reference proteome</keyword>
<keyword evidence="2" id="KW-1133">Transmembrane helix</keyword>
<name>A0AAV9QAU7_9PEZI</name>
<dbReference type="AlphaFoldDB" id="A0AAV9QAU7"/>